<feature type="domain" description="S1 motif" evidence="6">
    <location>
        <begin position="166"/>
        <end position="233"/>
    </location>
</feature>
<evidence type="ECO:0000256" key="5">
    <source>
        <dbReference type="SAM" id="MobiDB-lite"/>
    </source>
</evidence>
<dbReference type="InterPro" id="IPR050437">
    <property type="entry name" value="Ribos_protein_bS1-like"/>
</dbReference>
<dbReference type="GO" id="GO:0006412">
    <property type="term" value="P:translation"/>
    <property type="evidence" value="ECO:0007669"/>
    <property type="project" value="TreeGrafter"/>
</dbReference>
<feature type="coiled-coil region" evidence="4">
    <location>
        <begin position="34"/>
        <end position="61"/>
    </location>
</feature>
<dbReference type="PRINTS" id="PR00681">
    <property type="entry name" value="RIBOSOMALS1"/>
</dbReference>
<evidence type="ECO:0000256" key="4">
    <source>
        <dbReference type="SAM" id="Coils"/>
    </source>
</evidence>
<comment type="similarity">
    <text evidence="1">Belongs to the bacterial ribosomal protein bS1 family.</text>
</comment>
<dbReference type="GO" id="GO:0003735">
    <property type="term" value="F:structural constituent of ribosome"/>
    <property type="evidence" value="ECO:0007669"/>
    <property type="project" value="TreeGrafter"/>
</dbReference>
<dbReference type="GO" id="GO:0005840">
    <property type="term" value="C:ribosome"/>
    <property type="evidence" value="ECO:0007669"/>
    <property type="project" value="UniProtKB-KW"/>
</dbReference>
<organism evidence="7 8">
    <name type="scientific">[Clostridium] citroniae WAL-19142</name>
    <dbReference type="NCBI Taxonomy" id="742734"/>
    <lineage>
        <taxon>Bacteria</taxon>
        <taxon>Bacillati</taxon>
        <taxon>Bacillota</taxon>
        <taxon>Clostridia</taxon>
        <taxon>Lachnospirales</taxon>
        <taxon>Lachnospiraceae</taxon>
        <taxon>Enterocloster</taxon>
    </lineage>
</organism>
<evidence type="ECO:0000256" key="2">
    <source>
        <dbReference type="ARBA" id="ARBA00022980"/>
    </source>
</evidence>
<accession>A0A0J9BG27</accession>
<feature type="compositionally biased region" description="Low complexity" evidence="5">
    <location>
        <begin position="12"/>
        <end position="22"/>
    </location>
</feature>
<dbReference type="GO" id="GO:0005737">
    <property type="term" value="C:cytoplasm"/>
    <property type="evidence" value="ECO:0007669"/>
    <property type="project" value="UniProtKB-ARBA"/>
</dbReference>
<dbReference type="SUPFAM" id="SSF50249">
    <property type="entry name" value="Nucleic acid-binding proteins"/>
    <property type="match status" value="2"/>
</dbReference>
<dbReference type="EMBL" id="ADLK01000056">
    <property type="protein sequence ID" value="KMW11284.1"/>
    <property type="molecule type" value="Genomic_DNA"/>
</dbReference>
<dbReference type="Proteomes" id="UP000037392">
    <property type="component" value="Unassembled WGS sequence"/>
</dbReference>
<evidence type="ECO:0000259" key="6">
    <source>
        <dbReference type="PROSITE" id="PS50126"/>
    </source>
</evidence>
<dbReference type="InterPro" id="IPR003029">
    <property type="entry name" value="S1_domain"/>
</dbReference>
<sequence>MSEEMNKELEGQVTAQEVAPEEAAAEKVTAEEPVETMEDFAAELEASYQTLNKRKIELAEEESGAGAKWAQFQQMMDDRTVVKVKISEAVKGGVVTTLEEVRAFIPASQLSTEYVEKLEDWQGKYVECIIITVDPEKKRLVLSGREVEREKKEAEKKARMEQFKAGDVVEGTVDSIKPYGAFVKLADGVDGLLHISQISTQRIKHPGAVLTEGQTVKVKILSMENGKLSLSMRVLSEQTAEREEHETFDYKETGSVSTGLGDLLKGLKL</sequence>
<dbReference type="InterPro" id="IPR035104">
    <property type="entry name" value="Ribosomal_protein_S1-like"/>
</dbReference>
<gene>
    <name evidence="7" type="ORF">HMPREF9470_00571</name>
</gene>
<dbReference type="PANTHER" id="PTHR10724:SF7">
    <property type="entry name" value="SMALL RIBOSOMAL SUBUNIT PROTEIN BS1C"/>
    <property type="match status" value="1"/>
</dbReference>
<keyword evidence="2" id="KW-0689">Ribosomal protein</keyword>
<dbReference type="CDD" id="cd04465">
    <property type="entry name" value="S1_RPS1_repeat_ec2_hs2"/>
    <property type="match status" value="1"/>
</dbReference>
<dbReference type="GeneID" id="93163124"/>
<protein>
    <recommendedName>
        <fullName evidence="6">S1 motif domain-containing protein</fullName>
    </recommendedName>
</protein>
<evidence type="ECO:0000313" key="7">
    <source>
        <dbReference type="EMBL" id="KMW11284.1"/>
    </source>
</evidence>
<dbReference type="SMART" id="SM00316">
    <property type="entry name" value="S1"/>
    <property type="match status" value="2"/>
</dbReference>
<proteinExistence type="inferred from homology"/>
<keyword evidence="4" id="KW-0175">Coiled coil</keyword>
<evidence type="ECO:0000256" key="3">
    <source>
        <dbReference type="ARBA" id="ARBA00023274"/>
    </source>
</evidence>
<dbReference type="PROSITE" id="PS50126">
    <property type="entry name" value="S1"/>
    <property type="match status" value="2"/>
</dbReference>
<comment type="caution">
    <text evidence="7">The sequence shown here is derived from an EMBL/GenBank/DDBJ whole genome shotgun (WGS) entry which is preliminary data.</text>
</comment>
<dbReference type="PATRIC" id="fig|742734.4.peg.610"/>
<evidence type="ECO:0000313" key="8">
    <source>
        <dbReference type="Proteomes" id="UP000037392"/>
    </source>
</evidence>
<dbReference type="GO" id="GO:1990904">
    <property type="term" value="C:ribonucleoprotein complex"/>
    <property type="evidence" value="ECO:0007669"/>
    <property type="project" value="UniProtKB-KW"/>
</dbReference>
<dbReference type="FunFam" id="2.40.50.140:FF:000051">
    <property type="entry name" value="RNA-binding transcriptional accessory protein"/>
    <property type="match status" value="1"/>
</dbReference>
<dbReference type="RefSeq" id="WP_007862076.1">
    <property type="nucleotide sequence ID" value="NZ_KQ235875.1"/>
</dbReference>
<dbReference type="GO" id="GO:0003729">
    <property type="term" value="F:mRNA binding"/>
    <property type="evidence" value="ECO:0007669"/>
    <property type="project" value="TreeGrafter"/>
</dbReference>
<dbReference type="Gene3D" id="2.40.50.140">
    <property type="entry name" value="Nucleic acid-binding proteins"/>
    <property type="match status" value="2"/>
</dbReference>
<reference evidence="7 8" key="1">
    <citation type="submission" date="2011-04" db="EMBL/GenBank/DDBJ databases">
        <title>The Genome Sequence of Clostridium citroniae WAL-19142.</title>
        <authorList>
            <consortium name="The Broad Institute Genome Sequencing Platform"/>
            <person name="Earl A."/>
            <person name="Ward D."/>
            <person name="Feldgarden M."/>
            <person name="Gevers D."/>
            <person name="Warren Y.A."/>
            <person name="Tyrrell K.L."/>
            <person name="Citron D.M."/>
            <person name="Goldstein E.J."/>
            <person name="Daigneault M."/>
            <person name="Allen-Vercoe E."/>
            <person name="Young S.K."/>
            <person name="Zeng Q."/>
            <person name="Gargeya S."/>
            <person name="Fitzgerald M."/>
            <person name="Haas B."/>
            <person name="Abouelleil A."/>
            <person name="Alvarado L."/>
            <person name="Arachchi H.M."/>
            <person name="Berlin A."/>
            <person name="Brown A."/>
            <person name="Chapman S.B."/>
            <person name="Chen Z."/>
            <person name="Dunbar C."/>
            <person name="Freedman E."/>
            <person name="Gearin G."/>
            <person name="Gellesch M."/>
            <person name="Goldberg J."/>
            <person name="Griggs A."/>
            <person name="Gujja S."/>
            <person name="Heilman E.R."/>
            <person name="Heiman D."/>
            <person name="Howarth C."/>
            <person name="Larson L."/>
            <person name="Lui A."/>
            <person name="MacDonald P.J."/>
            <person name="Mehta T."/>
            <person name="Montmayeur A."/>
            <person name="Murphy C."/>
            <person name="Neiman D."/>
            <person name="Pearson M."/>
            <person name="Priest M."/>
            <person name="Roberts A."/>
            <person name="Saif S."/>
            <person name="Shea T."/>
            <person name="Shenoy N."/>
            <person name="Sisk P."/>
            <person name="Stolte C."/>
            <person name="Sykes S."/>
            <person name="White J."/>
            <person name="Yandava C."/>
            <person name="Wortman J."/>
            <person name="Nusbaum C."/>
            <person name="Birren B."/>
        </authorList>
    </citation>
    <scope>NUCLEOTIDE SEQUENCE [LARGE SCALE GENOMIC DNA]</scope>
    <source>
        <strain evidence="7 8">WAL-19142</strain>
    </source>
</reference>
<evidence type="ECO:0000256" key="1">
    <source>
        <dbReference type="ARBA" id="ARBA00006767"/>
    </source>
</evidence>
<feature type="domain" description="S1 motif" evidence="6">
    <location>
        <begin position="79"/>
        <end position="145"/>
    </location>
</feature>
<feature type="region of interest" description="Disordered" evidence="5">
    <location>
        <begin position="1"/>
        <end position="34"/>
    </location>
</feature>
<feature type="compositionally biased region" description="Basic and acidic residues" evidence="5">
    <location>
        <begin position="1"/>
        <end position="10"/>
    </location>
</feature>
<dbReference type="Pfam" id="PF00575">
    <property type="entry name" value="S1"/>
    <property type="match status" value="2"/>
</dbReference>
<keyword evidence="3" id="KW-0687">Ribonucleoprotein</keyword>
<dbReference type="PANTHER" id="PTHR10724">
    <property type="entry name" value="30S RIBOSOMAL PROTEIN S1"/>
    <property type="match status" value="1"/>
</dbReference>
<dbReference type="OrthoDB" id="9810507at2"/>
<dbReference type="InterPro" id="IPR012340">
    <property type="entry name" value="NA-bd_OB-fold"/>
</dbReference>
<name>A0A0J9BG27_9FIRM</name>
<dbReference type="AlphaFoldDB" id="A0A0J9BG27"/>